<keyword evidence="6" id="KW-1185">Reference proteome</keyword>
<organism evidence="5 6">
    <name type="scientific">Methylobacter tundripaludum (strain ATCC BAA-1195 / DSM 17260 / SV96)</name>
    <dbReference type="NCBI Taxonomy" id="697282"/>
    <lineage>
        <taxon>Bacteria</taxon>
        <taxon>Pseudomonadati</taxon>
        <taxon>Pseudomonadota</taxon>
        <taxon>Gammaproteobacteria</taxon>
        <taxon>Methylococcales</taxon>
        <taxon>Methylococcaceae</taxon>
        <taxon>Methylobacter</taxon>
    </lineage>
</organism>
<dbReference type="InterPro" id="IPR000835">
    <property type="entry name" value="HTH_MarR-typ"/>
</dbReference>
<dbReference type="PROSITE" id="PS50995">
    <property type="entry name" value="HTH_MARR_2"/>
    <property type="match status" value="1"/>
</dbReference>
<evidence type="ECO:0000256" key="2">
    <source>
        <dbReference type="ARBA" id="ARBA00023125"/>
    </source>
</evidence>
<dbReference type="InterPro" id="IPR036388">
    <property type="entry name" value="WH-like_DNA-bd_sf"/>
</dbReference>
<dbReference type="STRING" id="697282.Mettu_2801"/>
<dbReference type="HOGENOM" id="CLU_089893_3_0_6"/>
<dbReference type="Proteomes" id="UP000004664">
    <property type="component" value="Unassembled WGS sequence"/>
</dbReference>
<keyword evidence="3" id="KW-0804">Transcription</keyword>
<dbReference type="RefSeq" id="WP_006893856.1">
    <property type="nucleotide sequence ID" value="NZ_JH109154.1"/>
</dbReference>
<keyword evidence="2" id="KW-0238">DNA-binding</keyword>
<keyword evidence="1" id="KW-0805">Transcription regulation</keyword>
<dbReference type="GO" id="GO:0003677">
    <property type="term" value="F:DNA binding"/>
    <property type="evidence" value="ECO:0007669"/>
    <property type="project" value="UniProtKB-KW"/>
</dbReference>
<evidence type="ECO:0000313" key="5">
    <source>
        <dbReference type="EMBL" id="EGW19693.1"/>
    </source>
</evidence>
<evidence type="ECO:0000313" key="6">
    <source>
        <dbReference type="Proteomes" id="UP000004664"/>
    </source>
</evidence>
<name>G3J1T7_METTV</name>
<proteinExistence type="predicted"/>
<sequence>MEKVDVFDLIERMSALIRSEERKKCTELGLQPVHLQVMDYLSRCNRYSDTPAALTNYLGMTRGTVSQTLQLLEKKGYIKKTADVNDRRMVHLSLLTEGDTILNKARPEDLYSQASAIFNENESQENVFVNALTALQKANKSQSFGLCKTCKYFTRTSDGFFCGLTKEQLSQSDSEKICQEHTVC</sequence>
<dbReference type="PRINTS" id="PR00598">
    <property type="entry name" value="HTHMARR"/>
</dbReference>
<dbReference type="GO" id="GO:0003700">
    <property type="term" value="F:DNA-binding transcription factor activity"/>
    <property type="evidence" value="ECO:0007669"/>
    <property type="project" value="InterPro"/>
</dbReference>
<evidence type="ECO:0000259" key="4">
    <source>
        <dbReference type="PROSITE" id="PS50995"/>
    </source>
</evidence>
<protein>
    <submittedName>
        <fullName evidence="5">Regulatory protein MarR</fullName>
    </submittedName>
</protein>
<dbReference type="PANTHER" id="PTHR42756">
    <property type="entry name" value="TRANSCRIPTIONAL REGULATOR, MARR"/>
    <property type="match status" value="1"/>
</dbReference>
<dbReference type="Gene3D" id="1.10.10.10">
    <property type="entry name" value="Winged helix-like DNA-binding domain superfamily/Winged helix DNA-binding domain"/>
    <property type="match status" value="1"/>
</dbReference>
<evidence type="ECO:0000256" key="3">
    <source>
        <dbReference type="ARBA" id="ARBA00023163"/>
    </source>
</evidence>
<gene>
    <name evidence="5" type="ORF">Mettu_2801</name>
</gene>
<dbReference type="Pfam" id="PF12802">
    <property type="entry name" value="MarR_2"/>
    <property type="match status" value="1"/>
</dbReference>
<dbReference type="InterPro" id="IPR036390">
    <property type="entry name" value="WH_DNA-bd_sf"/>
</dbReference>
<dbReference type="SUPFAM" id="SSF46785">
    <property type="entry name" value="Winged helix' DNA-binding domain"/>
    <property type="match status" value="1"/>
</dbReference>
<dbReference type="eggNOG" id="COG1846">
    <property type="taxonomic scope" value="Bacteria"/>
</dbReference>
<dbReference type="OrthoDB" id="5522755at2"/>
<dbReference type="PANTHER" id="PTHR42756:SF1">
    <property type="entry name" value="TRANSCRIPTIONAL REPRESSOR OF EMRAB OPERON"/>
    <property type="match status" value="1"/>
</dbReference>
<accession>G3J1T7</accession>
<dbReference type="SMART" id="SM00347">
    <property type="entry name" value="HTH_MARR"/>
    <property type="match status" value="1"/>
</dbReference>
<dbReference type="AlphaFoldDB" id="G3J1T7"/>
<dbReference type="EMBL" id="JH109154">
    <property type="protein sequence ID" value="EGW19693.1"/>
    <property type="molecule type" value="Genomic_DNA"/>
</dbReference>
<evidence type="ECO:0000256" key="1">
    <source>
        <dbReference type="ARBA" id="ARBA00023015"/>
    </source>
</evidence>
<feature type="domain" description="HTH marR-type" evidence="4">
    <location>
        <begin position="3"/>
        <end position="137"/>
    </location>
</feature>
<reference evidence="5 6" key="1">
    <citation type="submission" date="2011-06" db="EMBL/GenBank/DDBJ databases">
        <title>Genomic sequence of Methylobacter tundripaludum SV96.</title>
        <authorList>
            <consortium name="US DOE Joint Genome Institute"/>
            <person name="Lucas S."/>
            <person name="Han J."/>
            <person name="Lapidus A."/>
            <person name="Cheng J.-F."/>
            <person name="Goodwin L."/>
            <person name="Pitluck S."/>
            <person name="Held B."/>
            <person name="Detter J.C."/>
            <person name="Han C."/>
            <person name="Tapia R."/>
            <person name="Land M."/>
            <person name="Hauser L."/>
            <person name="Kyrpides N."/>
            <person name="Ivanova N."/>
            <person name="Ovchinnikova G."/>
            <person name="Pagani I."/>
            <person name="Klotz M.G."/>
            <person name="Dispirito A.A."/>
            <person name="Murrell J.C."/>
            <person name="Dunfield P."/>
            <person name="Kalyuzhnaya M.G."/>
            <person name="Svenning M."/>
            <person name="Trotsenko Y.A."/>
            <person name="Stein L.Y."/>
            <person name="Woyke T."/>
        </authorList>
    </citation>
    <scope>NUCLEOTIDE SEQUENCE [LARGE SCALE GENOMIC DNA]</scope>
    <source>
        <strain evidence="6">ATCC BAA-1195 / DSM 17260 / SV96</strain>
    </source>
</reference>